<dbReference type="InterPro" id="IPR036890">
    <property type="entry name" value="HATPase_C_sf"/>
</dbReference>
<evidence type="ECO:0000313" key="2">
    <source>
        <dbReference type="EMBL" id="KIW38031.1"/>
    </source>
</evidence>
<evidence type="ECO:0000256" key="1">
    <source>
        <dbReference type="SAM" id="MobiDB-lite"/>
    </source>
</evidence>
<dbReference type="GeneID" id="27362081"/>
<protein>
    <recommendedName>
        <fullName evidence="4">Protein NO VEIN C-terminal domain-containing protein</fullName>
    </recommendedName>
</protein>
<name>A0A0D2ACV0_9EURO</name>
<sequence>MSEPGFDEDGRPLTDDAARLEIERIFKEQVIFTDEEHSDIRKRLKGTGWQDRFSDLVVKGRTEAGTFAKTVAEQLYSSRFRFIYELLQNVDDSCYAEGVEPFVTFRIKPEELIVESNELGFTREDTISICNTAKSSKVGNSDTTGEKGLGFKSVFGIADYVHIKSGCWSFRFEHREGDDGLGMICPIWTDHTPALPREIGTRLTLRYSDRGASFARLLVSEFKEIPRTILFALRQLKKMVVVVDRINGREEKITFTRDGELNSDEMRLKIAVKANFGKFGPHTSGTTRLRLFTTTVQDLPLDGQHKDPEREVTVAFEVDSEGLPVIPKHGQYVFARLPVRRYSQLPFLINADFDLSSNREDVSGTPWNEALLAGVCASFVGLVMEAVAIGDPLEFRWVRYLPTVPMQDFWKNLCEDISACLKEEPVLRSRRGRLHYIDDMRALPDWFIYKNEPLVEDTSHDIYLSENYEPADITILKTLSLKTISPQKILKRIKEAEISIPDKPLDDRWHTAFTGLVRRLLDTDVKEDVEDLNIIPLQDGRWVSPSSLKVDKVYLPYLAEEYSVKIEIPHYLGFQVLDLTAAADGERKSFYAELGVSSCAPNDVITKILERHRVKFGGPRRRKLSTLIKDLEVLFWFGMMPSPSERGQERVTLMSDQSKRHQARFLFFPSDDDYHAEKLLAKTPKEYWGDYGVLHEQYLESQVSNYKRSGLDWVSYLEKWGVKFFPDLVHEVPNGWKLHPLMEEIAHDNPDSFVANLKVHWSDYRDKAARITNDLKEVRVPCLNGSAESLGDTILPTDELLKVSEDSELTGLLPFLKLPADFDSHRPEPWLFLRMFGVICEADTNFYLRALHQLTELEDAQLISTCATLYSGIAQTTAIGNAEILQREFATEPLIRARTSQGEAWYTSSHCIWNGPSFLQTKQRLSPLYGDDSSASDFFKSLLNIRDVSHDDLIDELKVLKLSSTKTMDNAKTIYTALAEMANAEPADEAIREEFTNHGLIYVGQEWLKASDCLWNCTVPIPGRTPLDQVYPQLQDFFVEKIGVMTLNIDILFEELNRTLEQDSPEIKDAKQIILAIGQLLASDDNIPINGDQQVILEQTAFLPVRGPDGLRLASVDETFAINDHQRYGELFKNKANIVDFGHEEITSLCPLFECLELEHRYISGLVRPKTVVNDANPDPDLERYIRDRAYALSCCAMYYNSPKYYNQNTSTHELLLAAKVFVCDEMRTELTLQEKDRVVEVSSDRVVVDVRHIEGRLEIYIPSDKNDRYSCFHTELPEYLLDFLGIERELAVKVIYRILNEHETPLEVIMKNEDLPQYPWFDKPPPRPQKTPSAIRDDETESHSGRSPTDISSADTSSSHSHDDHDHDHDDAVITWANQRVRAVRSVVETSIPSPGQEQSAAGLRSRREEGSQEDTYRRLLNEVIRQARRRRTRQRRQFPREEEEELLSLDDIERGLDEMESLDNEVYEEFRRAFGDTGMGRFEDNKRVGAAGELYVFELLKAYGVTNVTDENWESSIRHYVNVLPEYADLAPPRRVEISDIRYHGHCPQLMDLLRKNATFPCPAWLGSTETSTTPVDYCIEVKTTSGPSSTPFFMSNTQYRRMRDRACPHGLMTTTPPRDVYLIMRVFNLFSKEIGLEVYIDPWHFRERGLNFVGDPWKVIPCVI</sequence>
<accession>A0A0D2ACV0</accession>
<dbReference type="VEuPathDB" id="FungiDB:PV06_10007"/>
<keyword evidence="3" id="KW-1185">Reference proteome</keyword>
<dbReference type="Gene3D" id="3.30.565.10">
    <property type="entry name" value="Histidine kinase-like ATPase, C-terminal domain"/>
    <property type="match status" value="1"/>
</dbReference>
<feature type="compositionally biased region" description="Low complexity" evidence="1">
    <location>
        <begin position="1351"/>
        <end position="1360"/>
    </location>
</feature>
<dbReference type="RefSeq" id="XP_016258247.1">
    <property type="nucleotide sequence ID" value="XM_016411493.1"/>
</dbReference>
<dbReference type="EMBL" id="KN847342">
    <property type="protein sequence ID" value="KIW38031.1"/>
    <property type="molecule type" value="Genomic_DNA"/>
</dbReference>
<feature type="region of interest" description="Disordered" evidence="1">
    <location>
        <begin position="1388"/>
        <end position="1417"/>
    </location>
</feature>
<dbReference type="HOGENOM" id="CLU_000570_3_0_1"/>
<evidence type="ECO:0000313" key="3">
    <source>
        <dbReference type="Proteomes" id="UP000053342"/>
    </source>
</evidence>
<reference evidence="2 3" key="1">
    <citation type="submission" date="2015-01" db="EMBL/GenBank/DDBJ databases">
        <title>The Genome Sequence of Exophiala oligosperma CBS72588.</title>
        <authorList>
            <consortium name="The Broad Institute Genomics Platform"/>
            <person name="Cuomo C."/>
            <person name="de Hoog S."/>
            <person name="Gorbushina A."/>
            <person name="Stielow B."/>
            <person name="Teixiera M."/>
            <person name="Abouelleil A."/>
            <person name="Chapman S.B."/>
            <person name="Priest M."/>
            <person name="Young S.K."/>
            <person name="Wortman J."/>
            <person name="Nusbaum C."/>
            <person name="Birren B."/>
        </authorList>
    </citation>
    <scope>NUCLEOTIDE SEQUENCE [LARGE SCALE GENOMIC DNA]</scope>
    <source>
        <strain evidence="2 3">CBS 72588</strain>
    </source>
</reference>
<feature type="region of interest" description="Disordered" evidence="1">
    <location>
        <begin position="1320"/>
        <end position="1370"/>
    </location>
</feature>
<proteinExistence type="predicted"/>
<organism evidence="2 3">
    <name type="scientific">Exophiala oligosperma</name>
    <dbReference type="NCBI Taxonomy" id="215243"/>
    <lineage>
        <taxon>Eukaryota</taxon>
        <taxon>Fungi</taxon>
        <taxon>Dikarya</taxon>
        <taxon>Ascomycota</taxon>
        <taxon>Pezizomycotina</taxon>
        <taxon>Eurotiomycetes</taxon>
        <taxon>Chaetothyriomycetidae</taxon>
        <taxon>Chaetothyriales</taxon>
        <taxon>Herpotrichiellaceae</taxon>
        <taxon>Exophiala</taxon>
    </lineage>
</organism>
<feature type="compositionally biased region" description="Basic and acidic residues" evidence="1">
    <location>
        <begin position="1361"/>
        <end position="1370"/>
    </location>
</feature>
<evidence type="ECO:0008006" key="4">
    <source>
        <dbReference type="Google" id="ProtNLM"/>
    </source>
</evidence>
<dbReference type="PANTHER" id="PTHR32387:SF0">
    <property type="entry name" value="PROTEIN NO VEIN"/>
    <property type="match status" value="1"/>
</dbReference>
<dbReference type="SUPFAM" id="SSF55874">
    <property type="entry name" value="ATPase domain of HSP90 chaperone/DNA topoisomerase II/histidine kinase"/>
    <property type="match status" value="1"/>
</dbReference>
<dbReference type="NCBIfam" id="NF047352">
    <property type="entry name" value="P_loop_sacsin"/>
    <property type="match status" value="1"/>
</dbReference>
<gene>
    <name evidence="2" type="ORF">PV06_10007</name>
</gene>
<dbReference type="OrthoDB" id="1262810at2759"/>
<dbReference type="STRING" id="215243.A0A0D2ACV0"/>
<feature type="compositionally biased region" description="Basic and acidic residues" evidence="1">
    <location>
        <begin position="1407"/>
        <end position="1417"/>
    </location>
</feature>
<dbReference type="InterPro" id="IPR052957">
    <property type="entry name" value="Auxin_embryo_med"/>
</dbReference>
<dbReference type="PANTHER" id="PTHR32387">
    <property type="entry name" value="WU:FJ29H11"/>
    <property type="match status" value="1"/>
</dbReference>
<dbReference type="Proteomes" id="UP000053342">
    <property type="component" value="Unassembled WGS sequence"/>
</dbReference>
<feature type="compositionally biased region" description="Basic and acidic residues" evidence="1">
    <location>
        <begin position="1336"/>
        <end position="1345"/>
    </location>
</feature>
<feature type="compositionally biased region" description="Polar residues" evidence="1">
    <location>
        <begin position="1389"/>
        <end position="1401"/>
    </location>
</feature>